<dbReference type="Proteomes" id="UP000283087">
    <property type="component" value="Unassembled WGS sequence"/>
</dbReference>
<gene>
    <name evidence="8" type="primary">cueR</name>
    <name evidence="8" type="ORF">EH243_12500</name>
</gene>
<evidence type="ECO:0000313" key="9">
    <source>
        <dbReference type="Proteomes" id="UP000283087"/>
    </source>
</evidence>
<reference evidence="8 9" key="1">
    <citation type="submission" date="2018-11" db="EMBL/GenBank/DDBJ databases">
        <title>The draft genome sequence of Amphritea opalescens ANRC-JH13T.</title>
        <authorList>
            <person name="Fang Z."/>
            <person name="Zhang Y."/>
            <person name="Han X."/>
        </authorList>
    </citation>
    <scope>NUCLEOTIDE SEQUENCE [LARGE SCALE GENOMIC DNA]</scope>
    <source>
        <strain evidence="8 9">ANRC-JH13</strain>
    </source>
</reference>
<dbReference type="PROSITE" id="PS50937">
    <property type="entry name" value="HTH_MERR_2"/>
    <property type="match status" value="1"/>
</dbReference>
<dbReference type="SUPFAM" id="SSF46955">
    <property type="entry name" value="Putative DNA-binding domain"/>
    <property type="match status" value="1"/>
</dbReference>
<dbReference type="InterPro" id="IPR000551">
    <property type="entry name" value="MerR-type_HTH_dom"/>
</dbReference>
<evidence type="ECO:0000256" key="3">
    <source>
        <dbReference type="ARBA" id="ARBA00023015"/>
    </source>
</evidence>
<dbReference type="PANTHER" id="PTHR30204">
    <property type="entry name" value="REDOX-CYCLING DRUG-SENSING TRANSCRIPTIONAL ACTIVATOR SOXR"/>
    <property type="match status" value="1"/>
</dbReference>
<dbReference type="InterPro" id="IPR047057">
    <property type="entry name" value="MerR_fam"/>
</dbReference>
<dbReference type="RefSeq" id="WP_126159004.1">
    <property type="nucleotide sequence ID" value="NZ_RQXW01000010.1"/>
</dbReference>
<sequence length="137" mass="15305">MNISQAAAATGLTSKTIRFYEQQGVIPPAARAANGYRIYTEQQLEVLRFIKRSRDMGFSLEESRALFQLSQDPSRTSASVKQKAEQQIQRIDQQIESLQQMRAMLETAVSACRGDQQADCPILDQLNGVADEGERLP</sequence>
<evidence type="ECO:0000313" key="8">
    <source>
        <dbReference type="EMBL" id="RTE65477.1"/>
    </source>
</evidence>
<evidence type="ECO:0000259" key="7">
    <source>
        <dbReference type="PROSITE" id="PS50937"/>
    </source>
</evidence>
<dbReference type="PROSITE" id="PS00552">
    <property type="entry name" value="HTH_MERR_1"/>
    <property type="match status" value="1"/>
</dbReference>
<dbReference type="GO" id="GO:0005737">
    <property type="term" value="C:cytoplasm"/>
    <property type="evidence" value="ECO:0007669"/>
    <property type="project" value="UniProtKB-SubCell"/>
</dbReference>
<feature type="domain" description="HTH merR-type" evidence="7">
    <location>
        <begin position="1"/>
        <end position="69"/>
    </location>
</feature>
<keyword evidence="3" id="KW-0805">Transcription regulation</keyword>
<dbReference type="Gene3D" id="1.10.1660.10">
    <property type="match status" value="1"/>
</dbReference>
<dbReference type="OrthoDB" id="9808480at2"/>
<dbReference type="InterPro" id="IPR009061">
    <property type="entry name" value="DNA-bd_dom_put_sf"/>
</dbReference>
<keyword evidence="9" id="KW-1185">Reference proteome</keyword>
<dbReference type="AlphaFoldDB" id="A0A430KPP3"/>
<dbReference type="PANTHER" id="PTHR30204:SF94">
    <property type="entry name" value="HEAVY METAL-DEPENDENT TRANSCRIPTIONAL REGULATOR HI_0293-RELATED"/>
    <property type="match status" value="1"/>
</dbReference>
<evidence type="ECO:0000256" key="4">
    <source>
        <dbReference type="ARBA" id="ARBA00023125"/>
    </source>
</evidence>
<evidence type="ECO:0000256" key="1">
    <source>
        <dbReference type="ARBA" id="ARBA00004496"/>
    </source>
</evidence>
<dbReference type="InterPro" id="IPR011789">
    <property type="entry name" value="CueR"/>
</dbReference>
<name>A0A430KPP3_9GAMM</name>
<keyword evidence="6" id="KW-0175">Coiled coil</keyword>
<dbReference type="EMBL" id="RQXW01000010">
    <property type="protein sequence ID" value="RTE65477.1"/>
    <property type="molecule type" value="Genomic_DNA"/>
</dbReference>
<dbReference type="PRINTS" id="PR00040">
    <property type="entry name" value="HTHMERR"/>
</dbReference>
<comment type="caution">
    <text evidence="8">The sequence shown here is derived from an EMBL/GenBank/DDBJ whole genome shotgun (WGS) entry which is preliminary data.</text>
</comment>
<proteinExistence type="predicted"/>
<feature type="coiled-coil region" evidence="6">
    <location>
        <begin position="81"/>
        <end position="108"/>
    </location>
</feature>
<dbReference type="GO" id="GO:0045893">
    <property type="term" value="P:positive regulation of DNA-templated transcription"/>
    <property type="evidence" value="ECO:0007669"/>
    <property type="project" value="InterPro"/>
</dbReference>
<dbReference type="GO" id="GO:0003677">
    <property type="term" value="F:DNA binding"/>
    <property type="evidence" value="ECO:0007669"/>
    <property type="project" value="UniProtKB-KW"/>
</dbReference>
<evidence type="ECO:0000256" key="5">
    <source>
        <dbReference type="ARBA" id="ARBA00023163"/>
    </source>
</evidence>
<protein>
    <submittedName>
        <fullName evidence="8">Cu(I)-responsive transcriptional regulator</fullName>
    </submittedName>
</protein>
<evidence type="ECO:0000256" key="6">
    <source>
        <dbReference type="SAM" id="Coils"/>
    </source>
</evidence>
<dbReference type="GO" id="GO:0003700">
    <property type="term" value="F:DNA-binding transcription factor activity"/>
    <property type="evidence" value="ECO:0007669"/>
    <property type="project" value="InterPro"/>
</dbReference>
<keyword evidence="2" id="KW-0963">Cytoplasm</keyword>
<keyword evidence="5" id="KW-0804">Transcription</keyword>
<dbReference type="NCBIfam" id="TIGR02044">
    <property type="entry name" value="CueR"/>
    <property type="match status" value="1"/>
</dbReference>
<evidence type="ECO:0000256" key="2">
    <source>
        <dbReference type="ARBA" id="ARBA00022490"/>
    </source>
</evidence>
<comment type="subcellular location">
    <subcellularLocation>
        <location evidence="1">Cytoplasm</location>
    </subcellularLocation>
</comment>
<accession>A0A430KPP3</accession>
<keyword evidence="4" id="KW-0238">DNA-binding</keyword>
<dbReference type="SMART" id="SM00422">
    <property type="entry name" value="HTH_MERR"/>
    <property type="match status" value="1"/>
</dbReference>
<organism evidence="8 9">
    <name type="scientific">Amphritea opalescens</name>
    <dbReference type="NCBI Taxonomy" id="2490544"/>
    <lineage>
        <taxon>Bacteria</taxon>
        <taxon>Pseudomonadati</taxon>
        <taxon>Pseudomonadota</taxon>
        <taxon>Gammaproteobacteria</taxon>
        <taxon>Oceanospirillales</taxon>
        <taxon>Oceanospirillaceae</taxon>
        <taxon>Amphritea</taxon>
    </lineage>
</organism>
<dbReference type="Pfam" id="PF13411">
    <property type="entry name" value="MerR_1"/>
    <property type="match status" value="1"/>
</dbReference>
<dbReference type="GO" id="GO:0005507">
    <property type="term" value="F:copper ion binding"/>
    <property type="evidence" value="ECO:0007669"/>
    <property type="project" value="InterPro"/>
</dbReference>